<evidence type="ECO:0000313" key="4">
    <source>
        <dbReference type="Proteomes" id="UP001446871"/>
    </source>
</evidence>
<dbReference type="PANTHER" id="PTHR13490">
    <property type="entry name" value="MITOCHONDRIAL 28S RIBOSOMAL PROTEIN S28"/>
    <property type="match status" value="1"/>
</dbReference>
<evidence type="ECO:0000313" key="3">
    <source>
        <dbReference type="EMBL" id="KAK8081960.1"/>
    </source>
</evidence>
<feature type="compositionally biased region" description="Low complexity" evidence="1">
    <location>
        <begin position="67"/>
        <end position="79"/>
    </location>
</feature>
<keyword evidence="3" id="KW-0689">Ribosomal protein</keyword>
<keyword evidence="4" id="KW-1185">Reference proteome</keyword>
<comment type="caution">
    <text evidence="3">The sequence shown here is derived from an EMBL/GenBank/DDBJ whole genome shotgun (WGS) entry which is preliminary data.</text>
</comment>
<sequence>MAFAVRSLRAGLRSCSRQPTAARGIAPPRTTLYARRALSSTPIRRADDDKDSKSQPEDDPAAEEKAPAPVAKASEPAPADNAELRKSLKNDVVPNEVQGLMSRHNPLKSTPSKAQRQAETRMLQSYENQSNFTAEQKTLFDELEKEIDLLDYAVTEATAVPKKMKKETFWGEDEEDPDMLVEDIDDEEPADDDIMSMAHGKLEEFREYREYARVAAWQMPLLSKLTRKFEPPTAEQCLRFRYTTYMGEEHPAASKVVVEFSPRDLPLNAAQQLKLKKLLGARWNPETDIAKISCEQFDHQAQNKRYLGDLVEKLVVQAKDTTDTFEDIPLDTRHHQIKVRPKFPKEWRLTEARMQQLEEARQQSLLLDQAKEQDGQLVDGNERVDKFFAEPAMANLRIPERLSVKKGTSPRAS</sequence>
<dbReference type="InterPro" id="IPR019349">
    <property type="entry name" value="Ribosomal_mS35_mit"/>
</dbReference>
<proteinExistence type="predicted"/>
<dbReference type="GO" id="GO:0005840">
    <property type="term" value="C:ribosome"/>
    <property type="evidence" value="ECO:0007669"/>
    <property type="project" value="UniProtKB-KW"/>
</dbReference>
<keyword evidence="3" id="KW-0687">Ribonucleoprotein</keyword>
<evidence type="ECO:0000256" key="1">
    <source>
        <dbReference type="SAM" id="MobiDB-lite"/>
    </source>
</evidence>
<name>A0ABR1WEP8_9PEZI</name>
<evidence type="ECO:0000259" key="2">
    <source>
        <dbReference type="Pfam" id="PF10213"/>
    </source>
</evidence>
<feature type="compositionally biased region" description="Basic and acidic residues" evidence="1">
    <location>
        <begin position="44"/>
        <end position="66"/>
    </location>
</feature>
<dbReference type="EMBL" id="JAQQWM010000001">
    <property type="protein sequence ID" value="KAK8081960.1"/>
    <property type="molecule type" value="Genomic_DNA"/>
</dbReference>
<organism evidence="3 4">
    <name type="scientific">Apiospora saccharicola</name>
    <dbReference type="NCBI Taxonomy" id="335842"/>
    <lineage>
        <taxon>Eukaryota</taxon>
        <taxon>Fungi</taxon>
        <taxon>Dikarya</taxon>
        <taxon>Ascomycota</taxon>
        <taxon>Pezizomycotina</taxon>
        <taxon>Sordariomycetes</taxon>
        <taxon>Xylariomycetidae</taxon>
        <taxon>Amphisphaeriales</taxon>
        <taxon>Apiosporaceae</taxon>
        <taxon>Apiospora</taxon>
    </lineage>
</organism>
<gene>
    <name evidence="3" type="ORF">PG996_000741</name>
</gene>
<feature type="non-terminal residue" evidence="3">
    <location>
        <position position="413"/>
    </location>
</feature>
<dbReference type="PANTHER" id="PTHR13490:SF0">
    <property type="entry name" value="SMALL RIBOSOMAL SUBUNIT PROTEIN MS35"/>
    <property type="match status" value="1"/>
</dbReference>
<reference evidence="3 4" key="1">
    <citation type="submission" date="2023-01" db="EMBL/GenBank/DDBJ databases">
        <title>Analysis of 21 Apiospora genomes using comparative genomics revels a genus with tremendous synthesis potential of carbohydrate active enzymes and secondary metabolites.</title>
        <authorList>
            <person name="Sorensen T."/>
        </authorList>
    </citation>
    <scope>NUCLEOTIDE SEQUENCE [LARGE SCALE GENOMIC DNA]</scope>
    <source>
        <strain evidence="3 4">CBS 83171</strain>
    </source>
</reference>
<dbReference type="InterPro" id="IPR039848">
    <property type="entry name" value="Ribosomal_mS35_mt"/>
</dbReference>
<dbReference type="Pfam" id="PF10213">
    <property type="entry name" value="MRP-S28"/>
    <property type="match status" value="1"/>
</dbReference>
<protein>
    <submittedName>
        <fullName evidence="3">37S ribosomal protein S24</fullName>
    </submittedName>
</protein>
<dbReference type="Proteomes" id="UP001446871">
    <property type="component" value="Unassembled WGS sequence"/>
</dbReference>
<feature type="domain" description="Small ribosomal subunit protein mS35 mitochondrial conserved" evidence="2">
    <location>
        <begin position="228"/>
        <end position="347"/>
    </location>
</feature>
<feature type="region of interest" description="Disordered" evidence="1">
    <location>
        <begin position="1"/>
        <end position="92"/>
    </location>
</feature>
<accession>A0ABR1WEP8</accession>